<feature type="transmembrane region" description="Helical" evidence="5">
    <location>
        <begin position="343"/>
        <end position="360"/>
    </location>
</feature>
<evidence type="ECO:0000256" key="4">
    <source>
        <dbReference type="ARBA" id="ARBA00023136"/>
    </source>
</evidence>
<keyword evidence="8" id="KW-1185">Reference proteome</keyword>
<evidence type="ECO:0000259" key="6">
    <source>
        <dbReference type="Pfam" id="PF01490"/>
    </source>
</evidence>
<gene>
    <name evidence="7" type="ORF">MAR_036535</name>
</gene>
<keyword evidence="2 5" id="KW-0812">Transmembrane</keyword>
<organism evidence="7 8">
    <name type="scientific">Mya arenaria</name>
    <name type="common">Soft-shell clam</name>
    <dbReference type="NCBI Taxonomy" id="6604"/>
    <lineage>
        <taxon>Eukaryota</taxon>
        <taxon>Metazoa</taxon>
        <taxon>Spiralia</taxon>
        <taxon>Lophotrochozoa</taxon>
        <taxon>Mollusca</taxon>
        <taxon>Bivalvia</taxon>
        <taxon>Autobranchia</taxon>
        <taxon>Heteroconchia</taxon>
        <taxon>Euheterodonta</taxon>
        <taxon>Imparidentia</taxon>
        <taxon>Neoheterodontei</taxon>
        <taxon>Myida</taxon>
        <taxon>Myoidea</taxon>
        <taxon>Myidae</taxon>
        <taxon>Mya</taxon>
    </lineage>
</organism>
<accession>A0ABY7FQ66</accession>
<feature type="transmembrane region" description="Helical" evidence="5">
    <location>
        <begin position="304"/>
        <end position="322"/>
    </location>
</feature>
<dbReference type="PANTHER" id="PTHR22950">
    <property type="entry name" value="AMINO ACID TRANSPORTER"/>
    <property type="match status" value="1"/>
</dbReference>
<feature type="transmembrane region" description="Helical" evidence="5">
    <location>
        <begin position="37"/>
        <end position="58"/>
    </location>
</feature>
<evidence type="ECO:0000256" key="2">
    <source>
        <dbReference type="ARBA" id="ARBA00022692"/>
    </source>
</evidence>
<evidence type="ECO:0000256" key="5">
    <source>
        <dbReference type="SAM" id="Phobius"/>
    </source>
</evidence>
<feature type="transmembrane region" description="Helical" evidence="5">
    <location>
        <begin position="124"/>
        <end position="146"/>
    </location>
</feature>
<feature type="domain" description="Amino acid transporter transmembrane" evidence="6">
    <location>
        <begin position="37"/>
        <end position="394"/>
    </location>
</feature>
<dbReference type="Proteomes" id="UP001164746">
    <property type="component" value="Chromosome 13"/>
</dbReference>
<reference evidence="7" key="1">
    <citation type="submission" date="2022-11" db="EMBL/GenBank/DDBJ databases">
        <title>Centuries of genome instability and evolution in soft-shell clam transmissible cancer (bioRxiv).</title>
        <authorList>
            <person name="Hart S.F.M."/>
            <person name="Yonemitsu M.A."/>
            <person name="Giersch R.M."/>
            <person name="Beal B.F."/>
            <person name="Arriagada G."/>
            <person name="Davis B.W."/>
            <person name="Ostrander E.A."/>
            <person name="Goff S.P."/>
            <person name="Metzger M.J."/>
        </authorList>
    </citation>
    <scope>NUCLEOTIDE SEQUENCE</scope>
    <source>
        <strain evidence="7">MELC-2E11</strain>
        <tissue evidence="7">Siphon/mantle</tissue>
    </source>
</reference>
<evidence type="ECO:0000256" key="3">
    <source>
        <dbReference type="ARBA" id="ARBA00022989"/>
    </source>
</evidence>
<feature type="transmembrane region" description="Helical" evidence="5">
    <location>
        <begin position="408"/>
        <end position="429"/>
    </location>
</feature>
<protein>
    <submittedName>
        <fullName evidence="7">AVT1D-like protein</fullName>
    </submittedName>
</protein>
<evidence type="ECO:0000313" key="7">
    <source>
        <dbReference type="EMBL" id="WAR22866.1"/>
    </source>
</evidence>
<feature type="transmembrane region" description="Helical" evidence="5">
    <location>
        <begin position="261"/>
        <end position="284"/>
    </location>
</feature>
<comment type="subcellular location">
    <subcellularLocation>
        <location evidence="1">Membrane</location>
        <topology evidence="1">Multi-pass membrane protein</topology>
    </subcellularLocation>
</comment>
<dbReference type="InterPro" id="IPR013057">
    <property type="entry name" value="AA_transpt_TM"/>
</dbReference>
<feature type="transmembrane region" description="Helical" evidence="5">
    <location>
        <begin position="158"/>
        <end position="178"/>
    </location>
</feature>
<keyword evidence="3 5" id="KW-1133">Transmembrane helix</keyword>
<feature type="transmembrane region" description="Helical" evidence="5">
    <location>
        <begin position="184"/>
        <end position="208"/>
    </location>
</feature>
<name>A0ABY7FQ66_MYAAR</name>
<evidence type="ECO:0000256" key="1">
    <source>
        <dbReference type="ARBA" id="ARBA00004141"/>
    </source>
</evidence>
<dbReference type="PANTHER" id="PTHR22950:SF703">
    <property type="entry name" value="AMINO ACID TRANSPORTER TRANSMEMBRANE DOMAIN-CONTAINING PROTEIN"/>
    <property type="match status" value="1"/>
</dbReference>
<proteinExistence type="predicted"/>
<dbReference type="EMBL" id="CP111024">
    <property type="protein sequence ID" value="WAR22866.1"/>
    <property type="molecule type" value="Genomic_DNA"/>
</dbReference>
<evidence type="ECO:0000313" key="8">
    <source>
        <dbReference type="Proteomes" id="UP001164746"/>
    </source>
</evidence>
<feature type="transmembrane region" description="Helical" evidence="5">
    <location>
        <begin position="65"/>
        <end position="83"/>
    </location>
</feature>
<sequence length="452" mass="48953">MADVEIRYSQREESISLINERQTHVQLAAGLAVKKGLNVLTTTVFIVGVIAGSGFLTLPKAIDDAGWIGFVLVFLCCFVSAYTGEVLGQCWTLAQERNPDLQQGSVRYPYPAIGQVAYGKVGRYVISFSVNFTQFGATVVYILLAAENIVKLLPVHTNVTCCLVALIVGCSMMPFTWFGTPKEFWGVATAATLATATASIVLFVAVIVHGHDVDLSDVRHSDVTAITFFTAYGTICFAYNGHPCFPTFQSDMNDPHKFGKALMLGYLIVLLMYTPSSAAAYFIYGHEVEPNVLNTLPSGAATTVVSLLMTAHLLFGIVIVSNPVSQEIEHILNVPDHFTWRRVLSRTGVLGAALFVAESVPHFSSILALVGGSTISILSFICPPLFYMKLCNGTDTLPPREIPLYKRVLLYEIVLTGVLAGAAATYSAASDLVQNQFTVPCYVDAHRACPAR</sequence>
<keyword evidence="4 5" id="KW-0472">Membrane</keyword>
<dbReference type="Pfam" id="PF01490">
    <property type="entry name" value="Aa_trans"/>
    <property type="match status" value="1"/>
</dbReference>
<feature type="transmembrane region" description="Helical" evidence="5">
    <location>
        <begin position="366"/>
        <end position="387"/>
    </location>
</feature>